<evidence type="ECO:0000313" key="1">
    <source>
        <dbReference type="EMBL" id="SVA92409.1"/>
    </source>
</evidence>
<dbReference type="GO" id="GO:0009264">
    <property type="term" value="P:deoxyribonucleotide catabolic process"/>
    <property type="evidence" value="ECO:0007669"/>
    <property type="project" value="InterPro"/>
</dbReference>
<dbReference type="Gene3D" id="1.10.40.40">
    <property type="entry name" value="Deoxyribonucleotidase, domain 2"/>
    <property type="match status" value="1"/>
</dbReference>
<dbReference type="InterPro" id="IPR010708">
    <property type="entry name" value="5'(3')-deoxyribonucleotidase"/>
</dbReference>
<dbReference type="SUPFAM" id="SSF56784">
    <property type="entry name" value="HAD-like"/>
    <property type="match status" value="1"/>
</dbReference>
<proteinExistence type="predicted"/>
<dbReference type="Gene3D" id="3.40.50.1000">
    <property type="entry name" value="HAD superfamily/HAD-like"/>
    <property type="match status" value="1"/>
</dbReference>
<dbReference type="InterPro" id="IPR023214">
    <property type="entry name" value="HAD_sf"/>
</dbReference>
<accession>A0A381ZT89</accession>
<sequence length="188" mass="21097">MLLTEIDGQEPVNKPIVYVDLDGVLADFFGGVEKLYGVDHWKQLVSDKTKDLKMEVINKIQGTDFFATLPKFPTADQLLAIVKEYTGGTFSILSSPLRGDHQNSANHKKTWISQNIEAPAEIIITGRKESYAKDKRTGTSNILIDDRPKNLDRFKASGGYGILYQANRNPVSKVKMELEQYAKIYGDQ</sequence>
<dbReference type="Pfam" id="PF06941">
    <property type="entry name" value="NT5C"/>
    <property type="match status" value="1"/>
</dbReference>
<dbReference type="AlphaFoldDB" id="A0A381ZT89"/>
<gene>
    <name evidence="1" type="ORF">METZ01_LOCUS145263</name>
</gene>
<dbReference type="EMBL" id="UINC01022551">
    <property type="protein sequence ID" value="SVA92409.1"/>
    <property type="molecule type" value="Genomic_DNA"/>
</dbReference>
<reference evidence="1" key="1">
    <citation type="submission" date="2018-05" db="EMBL/GenBank/DDBJ databases">
        <authorList>
            <person name="Lanie J.A."/>
            <person name="Ng W.-L."/>
            <person name="Kazmierczak K.M."/>
            <person name="Andrzejewski T.M."/>
            <person name="Davidsen T.M."/>
            <person name="Wayne K.J."/>
            <person name="Tettelin H."/>
            <person name="Glass J.I."/>
            <person name="Rusch D."/>
            <person name="Podicherti R."/>
            <person name="Tsui H.-C.T."/>
            <person name="Winkler M.E."/>
        </authorList>
    </citation>
    <scope>NUCLEOTIDE SEQUENCE</scope>
</reference>
<dbReference type="GO" id="GO:0008253">
    <property type="term" value="F:5'-nucleotidase activity"/>
    <property type="evidence" value="ECO:0007669"/>
    <property type="project" value="InterPro"/>
</dbReference>
<name>A0A381ZT89_9ZZZZ</name>
<dbReference type="InterPro" id="IPR036412">
    <property type="entry name" value="HAD-like_sf"/>
</dbReference>
<protein>
    <submittedName>
        <fullName evidence="1">Uncharacterized protein</fullName>
    </submittedName>
</protein>
<organism evidence="1">
    <name type="scientific">marine metagenome</name>
    <dbReference type="NCBI Taxonomy" id="408172"/>
    <lineage>
        <taxon>unclassified sequences</taxon>
        <taxon>metagenomes</taxon>
        <taxon>ecological metagenomes</taxon>
    </lineage>
</organism>